<evidence type="ECO:0000313" key="15">
    <source>
        <dbReference type="Proteomes" id="UP000176288"/>
    </source>
</evidence>
<dbReference type="OrthoDB" id="9804592at2"/>
<dbReference type="UniPathway" id="UPA00527">
    <property type="reaction ID" value="UER00585"/>
</dbReference>
<accession>A0A1D9MKM3</accession>
<dbReference type="InterPro" id="IPR007698">
    <property type="entry name" value="AlaDH/PNT_NAD(H)-bd"/>
</dbReference>
<dbReference type="PANTHER" id="PTHR42795:SF1">
    <property type="entry name" value="ALANINE DEHYDROGENASE"/>
    <property type="match status" value="1"/>
</dbReference>
<dbReference type="Pfam" id="PF01262">
    <property type="entry name" value="AlaDh_PNT_C"/>
    <property type="match status" value="1"/>
</dbReference>
<feature type="domain" description="Alanine dehydrogenase/pyridine nucleotide transhydrogenase NAD(H)-binding" evidence="12">
    <location>
        <begin position="149"/>
        <end position="297"/>
    </location>
</feature>
<feature type="binding site" evidence="11">
    <location>
        <begin position="267"/>
        <end position="270"/>
    </location>
    <ligand>
        <name>NAD(+)</name>
        <dbReference type="ChEBI" id="CHEBI:57540"/>
    </ligand>
</feature>
<feature type="binding site" evidence="10">
    <location>
        <position position="15"/>
    </location>
    <ligand>
        <name>substrate</name>
    </ligand>
</feature>
<comment type="similarity">
    <text evidence="2 8">Belongs to the AlaDH/PNT family.</text>
</comment>
<keyword evidence="4 8" id="KW-0560">Oxidoreductase</keyword>
<keyword evidence="11" id="KW-0547">Nucleotide-binding</keyword>
<dbReference type="KEGG" id="avu:BK816_04895"/>
<evidence type="ECO:0000313" key="14">
    <source>
        <dbReference type="EMBL" id="AOZ72710.1"/>
    </source>
</evidence>
<feature type="binding site" evidence="11">
    <location>
        <position position="203"/>
    </location>
    <ligand>
        <name>NAD(+)</name>
        <dbReference type="ChEBI" id="CHEBI:57540"/>
    </ligand>
</feature>
<dbReference type="InterPro" id="IPR007886">
    <property type="entry name" value="AlaDH/PNT_N"/>
</dbReference>
<dbReference type="GO" id="GO:0000166">
    <property type="term" value="F:nucleotide binding"/>
    <property type="evidence" value="ECO:0007669"/>
    <property type="project" value="UniProtKB-KW"/>
</dbReference>
<evidence type="ECO:0000256" key="5">
    <source>
        <dbReference type="ARBA" id="ARBA00023027"/>
    </source>
</evidence>
<dbReference type="PIRSF" id="PIRSF000183">
    <property type="entry name" value="Alanine_dh"/>
    <property type="match status" value="1"/>
</dbReference>
<dbReference type="InterPro" id="IPR036291">
    <property type="entry name" value="NAD(P)-bd_dom_sf"/>
</dbReference>
<dbReference type="InterPro" id="IPR008141">
    <property type="entry name" value="Ala_DH"/>
</dbReference>
<feature type="binding site" evidence="11">
    <location>
        <begin position="239"/>
        <end position="240"/>
    </location>
    <ligand>
        <name>NAD(+)</name>
        <dbReference type="ChEBI" id="CHEBI:57540"/>
    </ligand>
</feature>
<evidence type="ECO:0000256" key="1">
    <source>
        <dbReference type="ARBA" id="ARBA00005206"/>
    </source>
</evidence>
<evidence type="ECO:0000256" key="3">
    <source>
        <dbReference type="ARBA" id="ARBA00012897"/>
    </source>
</evidence>
<feature type="domain" description="Alanine dehydrogenase/pyridine nucleotide transhydrogenase N-terminal" evidence="13">
    <location>
        <begin position="4"/>
        <end position="137"/>
    </location>
</feature>
<name>A0A1D9MKM3_9ACTO</name>
<dbReference type="SMART" id="SM01003">
    <property type="entry name" value="AlaDh_PNT_N"/>
    <property type="match status" value="1"/>
</dbReference>
<dbReference type="PROSITE" id="PS00836">
    <property type="entry name" value="ALADH_PNT_1"/>
    <property type="match status" value="1"/>
</dbReference>
<dbReference type="Pfam" id="PF05222">
    <property type="entry name" value="AlaDh_PNT_N"/>
    <property type="match status" value="1"/>
</dbReference>
<evidence type="ECO:0000256" key="8">
    <source>
        <dbReference type="PIRNR" id="PIRNR000183"/>
    </source>
</evidence>
<evidence type="ECO:0000259" key="13">
    <source>
        <dbReference type="SMART" id="SM01003"/>
    </source>
</evidence>
<feature type="active site" description="Proton donor/acceptor" evidence="9">
    <location>
        <position position="96"/>
    </location>
</feature>
<evidence type="ECO:0000256" key="9">
    <source>
        <dbReference type="PIRSR" id="PIRSR000183-1"/>
    </source>
</evidence>
<dbReference type="GO" id="GO:0042853">
    <property type="term" value="P:L-alanine catabolic process"/>
    <property type="evidence" value="ECO:0007669"/>
    <property type="project" value="UniProtKB-UniPathway"/>
</dbReference>
<comment type="function">
    <text evidence="8">Catalyzes the reversible reductive amination of pyruvate to L-alanine.</text>
</comment>
<dbReference type="EC" id="1.4.1.1" evidence="3 8"/>
<comment type="subunit">
    <text evidence="6">Homohexamer. Trimer of dimers.</text>
</comment>
<dbReference type="CDD" id="cd05305">
    <property type="entry name" value="L-AlaDH"/>
    <property type="match status" value="1"/>
</dbReference>
<dbReference type="RefSeq" id="WP_071164176.1">
    <property type="nucleotide sequence ID" value="NZ_CP017812.1"/>
</dbReference>
<evidence type="ECO:0000256" key="6">
    <source>
        <dbReference type="ARBA" id="ARBA00065528"/>
    </source>
</evidence>
<comment type="catalytic activity">
    <reaction evidence="8">
        <text>L-alanine + NAD(+) + H2O = pyruvate + NH4(+) + NADH + H(+)</text>
        <dbReference type="Rhea" id="RHEA:18405"/>
        <dbReference type="ChEBI" id="CHEBI:15361"/>
        <dbReference type="ChEBI" id="CHEBI:15377"/>
        <dbReference type="ChEBI" id="CHEBI:15378"/>
        <dbReference type="ChEBI" id="CHEBI:28938"/>
        <dbReference type="ChEBI" id="CHEBI:57540"/>
        <dbReference type="ChEBI" id="CHEBI:57945"/>
        <dbReference type="ChEBI" id="CHEBI:57972"/>
        <dbReference type="EC" id="1.4.1.1"/>
    </reaction>
</comment>
<dbReference type="AlphaFoldDB" id="A0A1D9MKM3"/>
<dbReference type="Gene3D" id="3.40.50.720">
    <property type="entry name" value="NAD(P)-binding Rossmann-like Domain"/>
    <property type="match status" value="2"/>
</dbReference>
<feature type="active site" description="Proton donor/acceptor" evidence="9">
    <location>
        <position position="270"/>
    </location>
</feature>
<dbReference type="SUPFAM" id="SSF51735">
    <property type="entry name" value="NAD(P)-binding Rossmann-fold domains"/>
    <property type="match status" value="1"/>
</dbReference>
<protein>
    <recommendedName>
        <fullName evidence="7 8">Alanine dehydrogenase</fullName>
        <ecNumber evidence="3 8">1.4.1.1</ecNumber>
    </recommendedName>
</protein>
<evidence type="ECO:0000256" key="4">
    <source>
        <dbReference type="ARBA" id="ARBA00023002"/>
    </source>
</evidence>
<feature type="binding site" evidence="11">
    <location>
        <position position="198"/>
    </location>
    <ligand>
        <name>NAD(+)</name>
        <dbReference type="ChEBI" id="CHEBI:57540"/>
    </ligand>
</feature>
<evidence type="ECO:0000256" key="10">
    <source>
        <dbReference type="PIRSR" id="PIRSR000183-2"/>
    </source>
</evidence>
<dbReference type="InterPro" id="IPR008142">
    <property type="entry name" value="AlaDH/PNT_CS1"/>
</dbReference>
<proteinExistence type="inferred from homology"/>
<evidence type="ECO:0000256" key="7">
    <source>
        <dbReference type="ARBA" id="ARBA00072341"/>
    </source>
</evidence>
<feature type="binding site" evidence="11">
    <location>
        <begin position="298"/>
        <end position="301"/>
    </location>
    <ligand>
        <name>NAD(+)</name>
        <dbReference type="ChEBI" id="CHEBI:57540"/>
    </ligand>
</feature>
<feature type="binding site" evidence="10">
    <location>
        <position position="75"/>
    </location>
    <ligand>
        <name>substrate</name>
    </ligand>
</feature>
<sequence length="368" mass="39224">MRVGIPTEVKDNEFRVACTPDGVHALVERGHEVFVQTGAGIGSAIPDEAYVEAGAQMIDDADEVWERAEMILKVKEPIASEYHRLRPGLLLFTYLHLAADEELTKELLEKEVTSIAYETVQMPDGSLPLLAPMSEIAGRLSAQEGAHALLKFNGGSGKLLGGASGVARGQVVVLGGGVAGFCAAQVASGMGADVTVFDVNTARMRYIEEASLHRIRTQYSSPLAVASACKEADLVFGSVLVPGAKTPKLVTNEIVKQMKPGSVLVDIAIDQGGCFEDSHPTTHADPTFKVHESIFYCVANMPGAVPFTSTYALTNATMRYCTLLADKGWEEACKVRPELEQGLTTHAGNLYSVPVGEALGIHTVSLPQ</sequence>
<dbReference type="PANTHER" id="PTHR42795">
    <property type="entry name" value="ALANINE DEHYDROGENASE"/>
    <property type="match status" value="1"/>
</dbReference>
<dbReference type="NCBIfam" id="TIGR00518">
    <property type="entry name" value="alaDH"/>
    <property type="match status" value="1"/>
</dbReference>
<feature type="binding site" evidence="11">
    <location>
        <position position="220"/>
    </location>
    <ligand>
        <name>NAD(+)</name>
        <dbReference type="ChEBI" id="CHEBI:57540"/>
    </ligand>
</feature>
<evidence type="ECO:0000256" key="11">
    <source>
        <dbReference type="PIRSR" id="PIRSR000183-3"/>
    </source>
</evidence>
<comment type="pathway">
    <text evidence="1 8">Amino-acid degradation; L-alanine degradation via dehydrogenase pathway; NH(3) and pyruvate from L-alanine: step 1/1.</text>
</comment>
<gene>
    <name evidence="14" type="ORF">BK816_04895</name>
</gene>
<dbReference type="FunFam" id="3.40.50.720:FF:000049">
    <property type="entry name" value="Alanine dehydrogenase"/>
    <property type="match status" value="1"/>
</dbReference>
<dbReference type="SMART" id="SM01002">
    <property type="entry name" value="AlaDh_PNT_C"/>
    <property type="match status" value="1"/>
</dbReference>
<keyword evidence="5 8" id="KW-0520">NAD</keyword>
<dbReference type="EMBL" id="CP017812">
    <property type="protein sequence ID" value="AOZ72710.1"/>
    <property type="molecule type" value="Genomic_DNA"/>
</dbReference>
<dbReference type="InterPro" id="IPR008143">
    <property type="entry name" value="Ala_DH/PNT_CS2"/>
</dbReference>
<dbReference type="PROSITE" id="PS00837">
    <property type="entry name" value="ALADH_PNT_2"/>
    <property type="match status" value="1"/>
</dbReference>
<keyword evidence="15" id="KW-1185">Reference proteome</keyword>
<organism evidence="14 15">
    <name type="scientific">Boudabousia tangfeifanii</name>
    <dbReference type="NCBI Taxonomy" id="1912795"/>
    <lineage>
        <taxon>Bacteria</taxon>
        <taxon>Bacillati</taxon>
        <taxon>Actinomycetota</taxon>
        <taxon>Actinomycetes</taxon>
        <taxon>Actinomycetales</taxon>
        <taxon>Actinomycetaceae</taxon>
        <taxon>Boudabousia</taxon>
    </lineage>
</organism>
<dbReference type="GO" id="GO:0000286">
    <property type="term" value="F:alanine dehydrogenase activity"/>
    <property type="evidence" value="ECO:0007669"/>
    <property type="project" value="UniProtKB-UniRule"/>
</dbReference>
<feature type="binding site" evidence="11">
    <location>
        <position position="134"/>
    </location>
    <ligand>
        <name>NAD(+)</name>
        <dbReference type="ChEBI" id="CHEBI:57540"/>
    </ligand>
</feature>
<dbReference type="STRING" id="1912795.BK816_04895"/>
<dbReference type="Proteomes" id="UP000176288">
    <property type="component" value="Chromosome"/>
</dbReference>
<dbReference type="GO" id="GO:0005886">
    <property type="term" value="C:plasma membrane"/>
    <property type="evidence" value="ECO:0007669"/>
    <property type="project" value="TreeGrafter"/>
</dbReference>
<evidence type="ECO:0000259" key="12">
    <source>
        <dbReference type="SMART" id="SM01002"/>
    </source>
</evidence>
<dbReference type="SUPFAM" id="SSF52283">
    <property type="entry name" value="Formate/glycerate dehydrogenase catalytic domain-like"/>
    <property type="match status" value="1"/>
</dbReference>
<evidence type="ECO:0000256" key="2">
    <source>
        <dbReference type="ARBA" id="ARBA00005689"/>
    </source>
</evidence>
<reference evidence="14 15" key="1">
    <citation type="submission" date="2016-10" db="EMBL/GenBank/DDBJ databases">
        <title>Actinomyces aegypiusis sp. nov., isolated from the Aegypius monachus in Qinghai Tibet Plateau China.</title>
        <authorList>
            <person name="Wang Y."/>
        </authorList>
    </citation>
    <scope>NUCLEOTIDE SEQUENCE [LARGE SCALE GENOMIC DNA]</scope>
    <source>
        <strain evidence="14 15">VUL4_3</strain>
    </source>
</reference>